<dbReference type="InterPro" id="IPR007037">
    <property type="entry name" value="SIP_rossman_dom"/>
</dbReference>
<evidence type="ECO:0000259" key="1">
    <source>
        <dbReference type="Pfam" id="PF04954"/>
    </source>
</evidence>
<evidence type="ECO:0000313" key="2">
    <source>
        <dbReference type="EMBL" id="SFN77735.1"/>
    </source>
</evidence>
<dbReference type="RefSeq" id="WP_090711090.1">
    <property type="nucleotide sequence ID" value="NZ_FOVM01000005.1"/>
</dbReference>
<reference evidence="3" key="1">
    <citation type="submission" date="2016-10" db="EMBL/GenBank/DDBJ databases">
        <authorList>
            <person name="Varghese N."/>
            <person name="Submissions S."/>
        </authorList>
    </citation>
    <scope>NUCLEOTIDE SEQUENCE [LARGE SCALE GENOMIC DNA]</scope>
    <source>
        <strain evidence="3">CGMCC 1.11101</strain>
    </source>
</reference>
<protein>
    <submittedName>
        <fullName evidence="2">Siderophore-interacting protein</fullName>
    </submittedName>
</protein>
<dbReference type="Proteomes" id="UP000198867">
    <property type="component" value="Unassembled WGS sequence"/>
</dbReference>
<dbReference type="Pfam" id="PF04954">
    <property type="entry name" value="SIP"/>
    <property type="match status" value="1"/>
</dbReference>
<evidence type="ECO:0000313" key="3">
    <source>
        <dbReference type="Proteomes" id="UP000198867"/>
    </source>
</evidence>
<proteinExistence type="predicted"/>
<sequence>MTRQTRSDHTGHRANEANHKHRVQFLIAGDETVLPELEAMLTTLPLCATGRVFVEVGSADDIGTLQVPPRMTVTWLPRSDRSGAPGSGRSCAPGEAASRAVRAWAGEMLCENPEEIHVWLGGHYRGVSEAHDYLTADLGVSEDVIQTPPVYRLGVSR</sequence>
<accession>A0A1I5BSM0</accession>
<feature type="domain" description="SIP-like Rossmann fold" evidence="1">
    <location>
        <begin position="24"/>
        <end position="146"/>
    </location>
</feature>
<keyword evidence="3" id="KW-1185">Reference proteome</keyword>
<dbReference type="AlphaFoldDB" id="A0A1I5BSM0"/>
<dbReference type="InterPro" id="IPR039261">
    <property type="entry name" value="FNR_nucleotide-bd"/>
</dbReference>
<dbReference type="InterPro" id="IPR039374">
    <property type="entry name" value="SIP_fam"/>
</dbReference>
<dbReference type="STRING" id="995034.SAMN05216219_2076"/>
<organism evidence="2 3">
    <name type="scientific">Mycetocola miduiensis</name>
    <dbReference type="NCBI Taxonomy" id="995034"/>
    <lineage>
        <taxon>Bacteria</taxon>
        <taxon>Bacillati</taxon>
        <taxon>Actinomycetota</taxon>
        <taxon>Actinomycetes</taxon>
        <taxon>Micrococcales</taxon>
        <taxon>Microbacteriaceae</taxon>
        <taxon>Mycetocola</taxon>
    </lineage>
</organism>
<dbReference type="PANTHER" id="PTHR30157:SF0">
    <property type="entry name" value="NADPH-DEPENDENT FERRIC-CHELATE REDUCTASE"/>
    <property type="match status" value="1"/>
</dbReference>
<dbReference type="Gene3D" id="3.40.50.80">
    <property type="entry name" value="Nucleotide-binding domain of ferredoxin-NADP reductase (FNR) module"/>
    <property type="match status" value="1"/>
</dbReference>
<name>A0A1I5BSM0_9MICO</name>
<dbReference type="PANTHER" id="PTHR30157">
    <property type="entry name" value="FERRIC REDUCTASE, NADPH-DEPENDENT"/>
    <property type="match status" value="1"/>
</dbReference>
<dbReference type="OrthoDB" id="5123323at2"/>
<gene>
    <name evidence="2" type="ORF">SAMN05216219_2076</name>
</gene>
<dbReference type="EMBL" id="FOVM01000005">
    <property type="protein sequence ID" value="SFN77735.1"/>
    <property type="molecule type" value="Genomic_DNA"/>
</dbReference>